<sequence>MEFLLIVAFTLAVFAVALWMLRAEAGRPLGPLALLEPVWRRGPARSPAEPPSAGRSVLRTGRSAPGGGFRRR</sequence>
<accession>A0ABW2L0T0</accession>
<name>A0ABW2L0T0_9PROT</name>
<gene>
    <name evidence="2" type="ORF">ACFQPS_19280</name>
</gene>
<evidence type="ECO:0000256" key="1">
    <source>
        <dbReference type="SAM" id="MobiDB-lite"/>
    </source>
</evidence>
<evidence type="ECO:0000313" key="2">
    <source>
        <dbReference type="EMBL" id="MFC7335319.1"/>
    </source>
</evidence>
<evidence type="ECO:0000313" key="3">
    <source>
        <dbReference type="Proteomes" id="UP001596456"/>
    </source>
</evidence>
<comment type="caution">
    <text evidence="2">The sequence shown here is derived from an EMBL/GenBank/DDBJ whole genome shotgun (WGS) entry which is preliminary data.</text>
</comment>
<proteinExistence type="predicted"/>
<dbReference type="EMBL" id="JBHTCM010000028">
    <property type="protein sequence ID" value="MFC7335319.1"/>
    <property type="molecule type" value="Genomic_DNA"/>
</dbReference>
<dbReference type="Proteomes" id="UP001596456">
    <property type="component" value="Unassembled WGS sequence"/>
</dbReference>
<keyword evidence="3" id="KW-1185">Reference proteome</keyword>
<reference evidence="3" key="1">
    <citation type="journal article" date="2019" name="Int. J. Syst. Evol. Microbiol.">
        <title>The Global Catalogue of Microorganisms (GCM) 10K type strain sequencing project: providing services to taxonomists for standard genome sequencing and annotation.</title>
        <authorList>
            <consortium name="The Broad Institute Genomics Platform"/>
            <consortium name="The Broad Institute Genome Sequencing Center for Infectious Disease"/>
            <person name="Wu L."/>
            <person name="Ma J."/>
        </authorList>
    </citation>
    <scope>NUCLEOTIDE SEQUENCE [LARGE SCALE GENOMIC DNA]</scope>
    <source>
        <strain evidence="3">CGMCC 1.16275</strain>
    </source>
</reference>
<feature type="region of interest" description="Disordered" evidence="1">
    <location>
        <begin position="42"/>
        <end position="72"/>
    </location>
</feature>
<dbReference type="RefSeq" id="WP_377360868.1">
    <property type="nucleotide sequence ID" value="NZ_JBHTCM010000028.1"/>
</dbReference>
<organism evidence="2 3">
    <name type="scientific">Rhodocista pekingensis</name>
    <dbReference type="NCBI Taxonomy" id="201185"/>
    <lineage>
        <taxon>Bacteria</taxon>
        <taxon>Pseudomonadati</taxon>
        <taxon>Pseudomonadota</taxon>
        <taxon>Alphaproteobacteria</taxon>
        <taxon>Rhodospirillales</taxon>
        <taxon>Azospirillaceae</taxon>
        <taxon>Rhodocista</taxon>
    </lineage>
</organism>
<protein>
    <submittedName>
        <fullName evidence="2">Uncharacterized protein</fullName>
    </submittedName>
</protein>